<dbReference type="AlphaFoldDB" id="A0A1Y3BF26"/>
<comment type="caution">
    <text evidence="2">The sequence shown here is derived from an EMBL/GenBank/DDBJ whole genome shotgun (WGS) entry which is preliminary data.</text>
</comment>
<feature type="non-terminal residue" evidence="2">
    <location>
        <position position="74"/>
    </location>
</feature>
<feature type="compositionally biased region" description="Low complexity" evidence="1">
    <location>
        <begin position="1"/>
        <end position="17"/>
    </location>
</feature>
<name>A0A1Y3BF26_EURMA</name>
<evidence type="ECO:0000313" key="2">
    <source>
        <dbReference type="EMBL" id="OTF79520.1"/>
    </source>
</evidence>
<accession>A0A1Y3BF26</accession>
<sequence>EPINNNNNNRYNNQRQRPSINNRQRQRDYNQFNYNHPMMNVVGGRQMNFNRQLAPQQQHQQSFMPSSSPPLPSR</sequence>
<feature type="region of interest" description="Disordered" evidence="1">
    <location>
        <begin position="1"/>
        <end position="31"/>
    </location>
</feature>
<protein>
    <submittedName>
        <fullName evidence="2">Uncharacterized protein</fullName>
    </submittedName>
</protein>
<organism evidence="2 3">
    <name type="scientific">Euroglyphus maynei</name>
    <name type="common">Mayne's house dust mite</name>
    <dbReference type="NCBI Taxonomy" id="6958"/>
    <lineage>
        <taxon>Eukaryota</taxon>
        <taxon>Metazoa</taxon>
        <taxon>Ecdysozoa</taxon>
        <taxon>Arthropoda</taxon>
        <taxon>Chelicerata</taxon>
        <taxon>Arachnida</taxon>
        <taxon>Acari</taxon>
        <taxon>Acariformes</taxon>
        <taxon>Sarcoptiformes</taxon>
        <taxon>Astigmata</taxon>
        <taxon>Psoroptidia</taxon>
        <taxon>Analgoidea</taxon>
        <taxon>Pyroglyphidae</taxon>
        <taxon>Pyroglyphinae</taxon>
        <taxon>Euroglyphus</taxon>
    </lineage>
</organism>
<dbReference type="EMBL" id="MUJZ01022689">
    <property type="protein sequence ID" value="OTF79520.1"/>
    <property type="molecule type" value="Genomic_DNA"/>
</dbReference>
<feature type="compositionally biased region" description="Low complexity" evidence="1">
    <location>
        <begin position="55"/>
        <end position="66"/>
    </location>
</feature>
<feature type="compositionally biased region" description="Polar residues" evidence="1">
    <location>
        <begin position="18"/>
        <end position="31"/>
    </location>
</feature>
<gene>
    <name evidence="2" type="ORF">BLA29_014980</name>
</gene>
<feature type="non-terminal residue" evidence="2">
    <location>
        <position position="1"/>
    </location>
</feature>
<keyword evidence="3" id="KW-1185">Reference proteome</keyword>
<evidence type="ECO:0000256" key="1">
    <source>
        <dbReference type="SAM" id="MobiDB-lite"/>
    </source>
</evidence>
<evidence type="ECO:0000313" key="3">
    <source>
        <dbReference type="Proteomes" id="UP000194236"/>
    </source>
</evidence>
<dbReference type="Proteomes" id="UP000194236">
    <property type="component" value="Unassembled WGS sequence"/>
</dbReference>
<proteinExistence type="predicted"/>
<feature type="region of interest" description="Disordered" evidence="1">
    <location>
        <begin position="50"/>
        <end position="74"/>
    </location>
</feature>
<reference evidence="2 3" key="1">
    <citation type="submission" date="2017-03" db="EMBL/GenBank/DDBJ databases">
        <title>Genome Survey of Euroglyphus maynei.</title>
        <authorList>
            <person name="Arlian L.G."/>
            <person name="Morgan M.S."/>
            <person name="Rider S.D."/>
        </authorList>
    </citation>
    <scope>NUCLEOTIDE SEQUENCE [LARGE SCALE GENOMIC DNA]</scope>
    <source>
        <strain evidence="2">Arlian Lab</strain>
        <tissue evidence="2">Whole body</tissue>
    </source>
</reference>